<keyword evidence="4" id="KW-1185">Reference proteome</keyword>
<evidence type="ECO:0000313" key="3">
    <source>
        <dbReference type="EMBL" id="MCD7110812.1"/>
    </source>
</evidence>
<dbReference type="RefSeq" id="WP_231815945.1">
    <property type="nucleotide sequence ID" value="NZ_JAJOZR010000011.1"/>
</dbReference>
<feature type="domain" description="SpoVT-AbrB" evidence="2">
    <location>
        <begin position="1"/>
        <end position="36"/>
    </location>
</feature>
<dbReference type="EMBL" id="JAJOZR010000011">
    <property type="protein sequence ID" value="MCD7110812.1"/>
    <property type="molecule type" value="Genomic_DNA"/>
</dbReference>
<organism evidence="3 4">
    <name type="scientific">Rhizobium quercicola</name>
    <dbReference type="NCBI Taxonomy" id="2901226"/>
    <lineage>
        <taxon>Bacteria</taxon>
        <taxon>Pseudomonadati</taxon>
        <taxon>Pseudomonadota</taxon>
        <taxon>Alphaproteobacteria</taxon>
        <taxon>Hyphomicrobiales</taxon>
        <taxon>Rhizobiaceae</taxon>
        <taxon>Rhizobium/Agrobacterium group</taxon>
        <taxon>Rhizobium</taxon>
    </lineage>
</organism>
<dbReference type="InterPro" id="IPR037914">
    <property type="entry name" value="SpoVT-AbrB_sf"/>
</dbReference>
<sequence length="94" mass="10181">MVELPRALRDAIGLVPGGEVDITESAGKLVVVPVGAVMEDAARQRTVTMEQLLAMALPYDGPPITDEMMHRAIDAEAIRMWAAFEKQSTDDAND</sequence>
<keyword evidence="1" id="KW-0238">DNA-binding</keyword>
<dbReference type="SUPFAM" id="SSF89447">
    <property type="entry name" value="AbrB/MazE/MraZ-like"/>
    <property type="match status" value="1"/>
</dbReference>
<accession>A0A9X1NTM8</accession>
<protein>
    <recommendedName>
        <fullName evidence="2">SpoVT-AbrB domain-containing protein</fullName>
    </recommendedName>
</protein>
<gene>
    <name evidence="3" type="ORF">LRX75_17400</name>
</gene>
<reference evidence="3" key="1">
    <citation type="submission" date="2021-12" db="EMBL/GenBank/DDBJ databases">
        <authorList>
            <person name="Li Y."/>
        </authorList>
    </citation>
    <scope>NUCLEOTIDE SEQUENCE</scope>
    <source>
        <strain evidence="3">DKSPLA3</strain>
    </source>
</reference>
<proteinExistence type="predicted"/>
<dbReference type="InterPro" id="IPR007159">
    <property type="entry name" value="SpoVT-AbrB_dom"/>
</dbReference>
<evidence type="ECO:0000313" key="4">
    <source>
        <dbReference type="Proteomes" id="UP001139089"/>
    </source>
</evidence>
<dbReference type="PROSITE" id="PS51740">
    <property type="entry name" value="SPOVT_ABRB"/>
    <property type="match status" value="1"/>
</dbReference>
<name>A0A9X1NTM8_9HYPH</name>
<evidence type="ECO:0000256" key="1">
    <source>
        <dbReference type="PROSITE-ProRule" id="PRU01076"/>
    </source>
</evidence>
<evidence type="ECO:0000259" key="2">
    <source>
        <dbReference type="PROSITE" id="PS51740"/>
    </source>
</evidence>
<dbReference type="Proteomes" id="UP001139089">
    <property type="component" value="Unassembled WGS sequence"/>
</dbReference>
<dbReference type="GO" id="GO:0003677">
    <property type="term" value="F:DNA binding"/>
    <property type="evidence" value="ECO:0007669"/>
    <property type="project" value="UniProtKB-UniRule"/>
</dbReference>
<dbReference type="AlphaFoldDB" id="A0A9X1NTM8"/>
<comment type="caution">
    <text evidence="3">The sequence shown here is derived from an EMBL/GenBank/DDBJ whole genome shotgun (WGS) entry which is preliminary data.</text>
</comment>